<feature type="transmembrane region" description="Helical" evidence="7">
    <location>
        <begin position="45"/>
        <end position="68"/>
    </location>
</feature>
<keyword evidence="3" id="KW-1003">Cell membrane</keyword>
<dbReference type="PANTHER" id="PTHR30183">
    <property type="entry name" value="MOLYBDENUM TRANSPORT SYSTEM PERMEASE PROTEIN MODB"/>
    <property type="match status" value="1"/>
</dbReference>
<dbReference type="GO" id="GO:0055085">
    <property type="term" value="P:transmembrane transport"/>
    <property type="evidence" value="ECO:0007669"/>
    <property type="project" value="InterPro"/>
</dbReference>
<gene>
    <name evidence="8" type="ORF">HS1_001829</name>
</gene>
<evidence type="ECO:0000256" key="3">
    <source>
        <dbReference type="ARBA" id="ARBA00022475"/>
    </source>
</evidence>
<dbReference type="PANTHER" id="PTHR30183:SF3">
    <property type="entry name" value="MOLYBDENUM TRANSPORT SYSTEM PERMEASE PROTEIN MODB"/>
    <property type="match status" value="1"/>
</dbReference>
<feature type="transmembrane region" description="Helical" evidence="7">
    <location>
        <begin position="230"/>
        <end position="251"/>
    </location>
</feature>
<dbReference type="InterPro" id="IPR000515">
    <property type="entry name" value="MetI-like"/>
</dbReference>
<comment type="similarity">
    <text evidence="7">Belongs to the binding-protein-dependent transport system permease family.</text>
</comment>
<evidence type="ECO:0000256" key="2">
    <source>
        <dbReference type="ARBA" id="ARBA00022448"/>
    </source>
</evidence>
<feature type="transmembrane region" description="Helical" evidence="7">
    <location>
        <begin position="6"/>
        <end position="33"/>
    </location>
</feature>
<dbReference type="OrthoDB" id="9795403at2"/>
<dbReference type="Pfam" id="PF00528">
    <property type="entry name" value="BPD_transp_1"/>
    <property type="match status" value="1"/>
</dbReference>
<sequence length="258" mass="28500">MTKLLRFSFFILGILCIGLIVIPILDIFVTLTAKELVKTIYDREVWQALLTSFIGASLATVLGCILGVPLAYLLSRYDFKGKRIIEGIANLPIVIPHVAVGIALLCLLNEKTHLGSIFAYFHITFVDTIYGVIMALVFVSISYVIVSASIGFNGVDQTLEWVSRNLGASMAYTFWHITFPLALSAIVRGAILAFARSISEVGALLILAYYPKTAPILMYERFEQFGLEAALPVTALVVFFSLFIFVILLSLSRNHALR</sequence>
<protein>
    <submittedName>
        <fullName evidence="8">Molybdenum ABC transporter permease</fullName>
    </submittedName>
</protein>
<keyword evidence="5 7" id="KW-1133">Transmembrane helix</keyword>
<dbReference type="EMBL" id="CP013015">
    <property type="protein sequence ID" value="AMM41623.1"/>
    <property type="molecule type" value="Genomic_DNA"/>
</dbReference>
<feature type="transmembrane region" description="Helical" evidence="7">
    <location>
        <begin position="166"/>
        <end position="183"/>
    </location>
</feature>
<comment type="subcellular location">
    <subcellularLocation>
        <location evidence="1 7">Cell membrane</location>
        <topology evidence="1 7">Multi-pass membrane protein</topology>
    </subcellularLocation>
</comment>
<keyword evidence="2 7" id="KW-0813">Transport</keyword>
<reference evidence="8 9" key="1">
    <citation type="submission" date="2015-10" db="EMBL/GenBank/DDBJ databases">
        <title>Candidatus Desulfofervidus auxilii, a hydrogenotrophic sulfate-reducing bacterium involved in the thermophilic anaerobic oxidation of methane.</title>
        <authorList>
            <person name="Krukenberg V."/>
            <person name="Richter M."/>
            <person name="Wegener G."/>
        </authorList>
    </citation>
    <scope>NUCLEOTIDE SEQUENCE [LARGE SCALE GENOMIC DNA]</scope>
    <source>
        <strain evidence="8 9">HS1</strain>
    </source>
</reference>
<evidence type="ECO:0000256" key="5">
    <source>
        <dbReference type="ARBA" id="ARBA00022989"/>
    </source>
</evidence>
<name>A0A7V1P2X4_DESA2</name>
<evidence type="ECO:0000256" key="7">
    <source>
        <dbReference type="RuleBase" id="RU363032"/>
    </source>
</evidence>
<feature type="transmembrane region" description="Helical" evidence="7">
    <location>
        <begin position="120"/>
        <end position="146"/>
    </location>
</feature>
<keyword evidence="6 7" id="KW-0472">Membrane</keyword>
<evidence type="ECO:0000313" key="9">
    <source>
        <dbReference type="Proteomes" id="UP000070560"/>
    </source>
</evidence>
<keyword evidence="9" id="KW-1185">Reference proteome</keyword>
<accession>A0A7V1P2X4</accession>
<evidence type="ECO:0000256" key="4">
    <source>
        <dbReference type="ARBA" id="ARBA00022692"/>
    </source>
</evidence>
<dbReference type="RefSeq" id="WP_066064319.1">
    <property type="nucleotide sequence ID" value="NZ_CP013015.1"/>
</dbReference>
<dbReference type="AlphaFoldDB" id="A0A7V1P2X4"/>
<dbReference type="GO" id="GO:0005886">
    <property type="term" value="C:plasma membrane"/>
    <property type="evidence" value="ECO:0007669"/>
    <property type="project" value="UniProtKB-SubCell"/>
</dbReference>
<dbReference type="KEGG" id="daw:HS1_001829"/>
<dbReference type="Gene3D" id="1.10.3720.10">
    <property type="entry name" value="MetI-like"/>
    <property type="match status" value="1"/>
</dbReference>
<dbReference type="SUPFAM" id="SSF161098">
    <property type="entry name" value="MetI-like"/>
    <property type="match status" value="1"/>
</dbReference>
<dbReference type="CDD" id="cd06261">
    <property type="entry name" value="TM_PBP2"/>
    <property type="match status" value="1"/>
</dbReference>
<organism evidence="8 9">
    <name type="scientific">Desulfofervidus auxilii</name>
    <dbReference type="NCBI Taxonomy" id="1621989"/>
    <lineage>
        <taxon>Bacteria</taxon>
        <taxon>Pseudomonadati</taxon>
        <taxon>Thermodesulfobacteriota</taxon>
        <taxon>Candidatus Desulfofervidia</taxon>
        <taxon>Candidatus Desulfofervidales</taxon>
        <taxon>Candidatus Desulfofervidaceae</taxon>
        <taxon>Candidatus Desulfofervidus</taxon>
    </lineage>
</organism>
<evidence type="ECO:0000256" key="1">
    <source>
        <dbReference type="ARBA" id="ARBA00004651"/>
    </source>
</evidence>
<feature type="transmembrane region" description="Helical" evidence="7">
    <location>
        <begin position="88"/>
        <end position="108"/>
    </location>
</feature>
<keyword evidence="4 7" id="KW-0812">Transmembrane</keyword>
<dbReference type="InterPro" id="IPR035906">
    <property type="entry name" value="MetI-like_sf"/>
</dbReference>
<dbReference type="PROSITE" id="PS50928">
    <property type="entry name" value="ABC_TM1"/>
    <property type="match status" value="1"/>
</dbReference>
<dbReference type="Proteomes" id="UP000070560">
    <property type="component" value="Chromosome"/>
</dbReference>
<evidence type="ECO:0000256" key="6">
    <source>
        <dbReference type="ARBA" id="ARBA00023136"/>
    </source>
</evidence>
<evidence type="ECO:0000313" key="8">
    <source>
        <dbReference type="EMBL" id="AMM41623.1"/>
    </source>
</evidence>
<proteinExistence type="inferred from homology"/>